<feature type="transmembrane region" description="Helical" evidence="8">
    <location>
        <begin position="390"/>
        <end position="410"/>
    </location>
</feature>
<accession>A0A1C5HKA2</accession>
<feature type="transmembrane region" description="Helical" evidence="8">
    <location>
        <begin position="361"/>
        <end position="384"/>
    </location>
</feature>
<organism evidence="9 10">
    <name type="scientific">Micromonospora echinaurantiaca</name>
    <dbReference type="NCBI Taxonomy" id="47857"/>
    <lineage>
        <taxon>Bacteria</taxon>
        <taxon>Bacillati</taxon>
        <taxon>Actinomycetota</taxon>
        <taxon>Actinomycetes</taxon>
        <taxon>Micromonosporales</taxon>
        <taxon>Micromonosporaceae</taxon>
        <taxon>Micromonospora</taxon>
    </lineage>
</organism>
<dbReference type="RefSeq" id="WP_088993299.1">
    <property type="nucleotide sequence ID" value="NZ_LT607750.1"/>
</dbReference>
<gene>
    <name evidence="9" type="ORF">GA0070609_1709</name>
</gene>
<dbReference type="GO" id="GO:0022857">
    <property type="term" value="F:transmembrane transporter activity"/>
    <property type="evidence" value="ECO:0007669"/>
    <property type="project" value="InterPro"/>
</dbReference>
<feature type="transmembrane region" description="Helical" evidence="8">
    <location>
        <begin position="321"/>
        <end position="340"/>
    </location>
</feature>
<protein>
    <submittedName>
        <fullName evidence="9">Major Facilitator Superfamily protein</fullName>
    </submittedName>
</protein>
<evidence type="ECO:0000256" key="1">
    <source>
        <dbReference type="ARBA" id="ARBA00004651"/>
    </source>
</evidence>
<evidence type="ECO:0000256" key="8">
    <source>
        <dbReference type="SAM" id="Phobius"/>
    </source>
</evidence>
<evidence type="ECO:0000256" key="3">
    <source>
        <dbReference type="ARBA" id="ARBA00022475"/>
    </source>
</evidence>
<feature type="region of interest" description="Disordered" evidence="7">
    <location>
        <begin position="424"/>
        <end position="447"/>
    </location>
</feature>
<evidence type="ECO:0000256" key="6">
    <source>
        <dbReference type="ARBA" id="ARBA00023136"/>
    </source>
</evidence>
<feature type="transmembrane region" description="Helical" evidence="8">
    <location>
        <begin position="233"/>
        <end position="257"/>
    </location>
</feature>
<feature type="transmembrane region" description="Helical" evidence="8">
    <location>
        <begin position="54"/>
        <end position="75"/>
    </location>
</feature>
<dbReference type="Gene3D" id="1.20.1250.20">
    <property type="entry name" value="MFS general substrate transporter like domains"/>
    <property type="match status" value="1"/>
</dbReference>
<sequence>MTSTRPPAPARGLRSTAGTGYLAGLFVDALGSGLYLPLTVLFFHQVTRLPVTSIGLGLTLAAIAGVAANPVAGVLADRFGARHVVIASYLARAVGFACYPLVDGFTAFVAVAALVAVGDRSYYAANSAYVADLAEGAARDRLYALVRTARNVGFGLGGLFTAAAVEFVGTSGYHLIAVGNAASFLLAAALLAGTARGTGGGRRADPPHADPPSLLGMFAGYRRVLTDRPYRRLVLAELAFTVAHQIFPLAVPVYAAMVLDAPAGLLGVLFTVNAVLVGAGQLAVLRWQRTVRRTHAMAFAGVVFIAAFGAFALAARLPAGVGVAVGLLAATLLFTLGELLHTAPSASLGAGAAPPSHRGRYLAVYQLTWAVSAILAPAGVTGLVSANPQLLWLAAAGIVAVASLTLLRLAPRLPVDAVWPEPVGDGGRRGAGSGVQALVGGGRPARR</sequence>
<name>A0A1C5HKA2_9ACTN</name>
<feature type="transmembrane region" description="Helical" evidence="8">
    <location>
        <begin position="263"/>
        <end position="284"/>
    </location>
</feature>
<evidence type="ECO:0000313" key="10">
    <source>
        <dbReference type="Proteomes" id="UP000198217"/>
    </source>
</evidence>
<dbReference type="PANTHER" id="PTHR23517:SF2">
    <property type="entry name" value="MULTIDRUG RESISTANCE PROTEIN MDTH"/>
    <property type="match status" value="1"/>
</dbReference>
<keyword evidence="2" id="KW-0813">Transport</keyword>
<dbReference type="PANTHER" id="PTHR23517">
    <property type="entry name" value="RESISTANCE PROTEIN MDTM, PUTATIVE-RELATED-RELATED"/>
    <property type="match status" value="1"/>
</dbReference>
<dbReference type="Proteomes" id="UP000198217">
    <property type="component" value="Chromosome I"/>
</dbReference>
<dbReference type="SUPFAM" id="SSF103473">
    <property type="entry name" value="MFS general substrate transporter"/>
    <property type="match status" value="1"/>
</dbReference>
<keyword evidence="3" id="KW-1003">Cell membrane</keyword>
<dbReference type="Pfam" id="PF07690">
    <property type="entry name" value="MFS_1"/>
    <property type="match status" value="1"/>
</dbReference>
<evidence type="ECO:0000313" key="9">
    <source>
        <dbReference type="EMBL" id="SCG45991.1"/>
    </source>
</evidence>
<keyword evidence="5 8" id="KW-1133">Transmembrane helix</keyword>
<feature type="transmembrane region" description="Helical" evidence="8">
    <location>
        <begin position="96"/>
        <end position="117"/>
    </location>
</feature>
<feature type="compositionally biased region" description="Gly residues" evidence="7">
    <location>
        <begin position="429"/>
        <end position="447"/>
    </location>
</feature>
<evidence type="ECO:0000256" key="2">
    <source>
        <dbReference type="ARBA" id="ARBA00022448"/>
    </source>
</evidence>
<dbReference type="InterPro" id="IPR036259">
    <property type="entry name" value="MFS_trans_sf"/>
</dbReference>
<evidence type="ECO:0000256" key="5">
    <source>
        <dbReference type="ARBA" id="ARBA00022989"/>
    </source>
</evidence>
<evidence type="ECO:0000256" key="4">
    <source>
        <dbReference type="ARBA" id="ARBA00022692"/>
    </source>
</evidence>
<reference evidence="9 10" key="1">
    <citation type="submission" date="2016-06" db="EMBL/GenBank/DDBJ databases">
        <authorList>
            <person name="Kjaerup R.B."/>
            <person name="Dalgaard T.S."/>
            <person name="Juul-Madsen H.R."/>
        </authorList>
    </citation>
    <scope>NUCLEOTIDE SEQUENCE [LARGE SCALE GENOMIC DNA]</scope>
    <source>
        <strain evidence="9 10">DSM 43904</strain>
    </source>
</reference>
<dbReference type="InterPro" id="IPR050171">
    <property type="entry name" value="MFS_Transporters"/>
</dbReference>
<comment type="subcellular location">
    <subcellularLocation>
        <location evidence="1">Cell membrane</location>
        <topology evidence="1">Multi-pass membrane protein</topology>
    </subcellularLocation>
</comment>
<dbReference type="GO" id="GO:0005886">
    <property type="term" value="C:plasma membrane"/>
    <property type="evidence" value="ECO:0007669"/>
    <property type="project" value="UniProtKB-SubCell"/>
</dbReference>
<dbReference type="AlphaFoldDB" id="A0A1C5HKA2"/>
<keyword evidence="10" id="KW-1185">Reference proteome</keyword>
<dbReference type="EMBL" id="LT607750">
    <property type="protein sequence ID" value="SCG45991.1"/>
    <property type="molecule type" value="Genomic_DNA"/>
</dbReference>
<dbReference type="InterPro" id="IPR011701">
    <property type="entry name" value="MFS"/>
</dbReference>
<evidence type="ECO:0000256" key="7">
    <source>
        <dbReference type="SAM" id="MobiDB-lite"/>
    </source>
</evidence>
<feature type="transmembrane region" description="Helical" evidence="8">
    <location>
        <begin position="21"/>
        <end position="42"/>
    </location>
</feature>
<feature type="transmembrane region" description="Helical" evidence="8">
    <location>
        <begin position="173"/>
        <end position="193"/>
    </location>
</feature>
<keyword evidence="4 8" id="KW-0812">Transmembrane</keyword>
<proteinExistence type="predicted"/>
<keyword evidence="6 8" id="KW-0472">Membrane</keyword>
<feature type="transmembrane region" description="Helical" evidence="8">
    <location>
        <begin position="296"/>
        <end position="315"/>
    </location>
</feature>